<sequence>MNKKLKVFSLMVILSLLSGCLNNLDAQDEQETTPNPDTVSVQTTANQLSSENYRAVITDGKYQLGASASSDYTLSSTGNAFAFEEGLLRLGREVFPTDQYYLQEGQLIDEETLTSWVGRESEENPEGLNPAIPSDAEQIPLESSEEESVSPADDPEEIGEISITDTGEEVMVDETGSIIEEDEDDENEQAVTEVQSTPIYLSQIMEKNIMVETEEGFELGGIVIGLSMNSTYQYTDPEGVVYEQEISMGEMRERGRAYANIIVGRLRSTEQLRSIPIVVGIYRQSPAEEIVGGTFVSDGISREGNAVSDWTDRNEYRVALPQLEAGVEGEKYAYFDNFSSAVRNFFPNLNGISGQALYIDENLSTLDIEIVTQFYQITEVTALTQYVMDMAQTHLPENIAIEIKIISNTGVEAYVGRPAGQQEFQSHIFRQ</sequence>
<keyword evidence="4" id="KW-1185">Reference proteome</keyword>
<dbReference type="Pfam" id="PF07537">
    <property type="entry name" value="CamS"/>
    <property type="match status" value="2"/>
</dbReference>
<comment type="caution">
    <text evidence="3">The sequence shown here is derived from an EMBL/GenBank/DDBJ whole genome shotgun (WGS) entry which is preliminary data.</text>
</comment>
<dbReference type="RefSeq" id="WP_197115730.1">
    <property type="nucleotide sequence ID" value="NZ_JACBXQ010000004.1"/>
</dbReference>
<dbReference type="PIRSF" id="PIRSF012509">
    <property type="entry name" value="CamS"/>
    <property type="match status" value="1"/>
</dbReference>
<gene>
    <name evidence="3" type="ORF">HZY91_07890</name>
</gene>
<proteinExistence type="predicted"/>
<evidence type="ECO:0000256" key="2">
    <source>
        <dbReference type="SAM" id="SignalP"/>
    </source>
</evidence>
<dbReference type="Proteomes" id="UP000721415">
    <property type="component" value="Unassembled WGS sequence"/>
</dbReference>
<dbReference type="EMBL" id="JACBXQ010000004">
    <property type="protein sequence ID" value="MBG9986818.1"/>
    <property type="molecule type" value="Genomic_DNA"/>
</dbReference>
<accession>A0ABS0LRM8</accession>
<dbReference type="Gene3D" id="3.10.570.10">
    <property type="entry name" value="sex pheromone staph- cam373 precursor domain"/>
    <property type="match status" value="2"/>
</dbReference>
<dbReference type="CDD" id="cd13440">
    <property type="entry name" value="CamS_repeat_2"/>
    <property type="match status" value="1"/>
</dbReference>
<evidence type="ECO:0000313" key="4">
    <source>
        <dbReference type="Proteomes" id="UP000721415"/>
    </source>
</evidence>
<dbReference type="PROSITE" id="PS51257">
    <property type="entry name" value="PROKAR_LIPOPROTEIN"/>
    <property type="match status" value="1"/>
</dbReference>
<organism evidence="3 4">
    <name type="scientific">Facklamia lactis</name>
    <dbReference type="NCBI Taxonomy" id="2749967"/>
    <lineage>
        <taxon>Bacteria</taxon>
        <taxon>Bacillati</taxon>
        <taxon>Bacillota</taxon>
        <taxon>Bacilli</taxon>
        <taxon>Lactobacillales</taxon>
        <taxon>Aerococcaceae</taxon>
        <taxon>Facklamia</taxon>
    </lineage>
</organism>
<keyword evidence="2" id="KW-0732">Signal</keyword>
<feature type="chain" id="PRO_5045485790" evidence="2">
    <location>
        <begin position="27"/>
        <end position="431"/>
    </location>
</feature>
<feature type="signal peptide" evidence="2">
    <location>
        <begin position="1"/>
        <end position="26"/>
    </location>
</feature>
<dbReference type="CDD" id="cd13441">
    <property type="entry name" value="CamS_repeat_1"/>
    <property type="match status" value="1"/>
</dbReference>
<name>A0ABS0LRM8_9LACT</name>
<dbReference type="InterPro" id="IPR011426">
    <property type="entry name" value="CamS"/>
</dbReference>
<protein>
    <submittedName>
        <fullName evidence="3">CamS family sex pheromone protein</fullName>
    </submittedName>
</protein>
<reference evidence="3 4" key="1">
    <citation type="submission" date="2020-07" db="EMBL/GenBank/DDBJ databases">
        <title>Facklamia lactis sp. nov., isolated from raw milk.</title>
        <authorList>
            <person name="Doll E.V."/>
            <person name="Huptas C."/>
            <person name="Staib L."/>
            <person name="Wenning M."/>
            <person name="Scherer S."/>
        </authorList>
    </citation>
    <scope>NUCLEOTIDE SEQUENCE [LARGE SCALE GENOMIC DNA]</scope>
    <source>
        <strain evidence="3 4">DSM 111018</strain>
    </source>
</reference>
<feature type="region of interest" description="Disordered" evidence="1">
    <location>
        <begin position="139"/>
        <end position="161"/>
    </location>
</feature>
<evidence type="ECO:0000313" key="3">
    <source>
        <dbReference type="EMBL" id="MBG9986818.1"/>
    </source>
</evidence>
<evidence type="ECO:0000256" key="1">
    <source>
        <dbReference type="SAM" id="MobiDB-lite"/>
    </source>
</evidence>
<feature type="compositionally biased region" description="Acidic residues" evidence="1">
    <location>
        <begin position="143"/>
        <end position="159"/>
    </location>
</feature>